<evidence type="ECO:0000313" key="10">
    <source>
        <dbReference type="Proteomes" id="UP000298285"/>
    </source>
</evidence>
<dbReference type="GO" id="GO:1990281">
    <property type="term" value="C:efflux pump complex"/>
    <property type="evidence" value="ECO:0007669"/>
    <property type="project" value="TreeGrafter"/>
</dbReference>
<reference evidence="9 10" key="1">
    <citation type="submission" date="2019-03" db="EMBL/GenBank/DDBJ databases">
        <title>Diversity of the mouse oral microbiome.</title>
        <authorList>
            <person name="Joseph S."/>
            <person name="Aduse-Opoku J."/>
            <person name="Curtis M."/>
            <person name="Wade W."/>
            <person name="Hashim A."/>
        </authorList>
    </citation>
    <scope>NUCLEOTIDE SEQUENCE [LARGE SCALE GENOMIC DNA]</scope>
    <source>
        <strain evidence="9 10">P11</strain>
    </source>
</reference>
<dbReference type="RefSeq" id="WP_135106223.1">
    <property type="nucleotide sequence ID" value="NZ_JADGKW010000004.1"/>
</dbReference>
<evidence type="ECO:0000256" key="8">
    <source>
        <dbReference type="SAM" id="SignalP"/>
    </source>
</evidence>
<dbReference type="Pfam" id="PF02321">
    <property type="entry name" value="OEP"/>
    <property type="match status" value="1"/>
</dbReference>
<dbReference type="OrthoDB" id="916581at2"/>
<comment type="similarity">
    <text evidence="2">Belongs to the outer membrane factor (OMF) (TC 1.B.17) family.</text>
</comment>
<evidence type="ECO:0000256" key="1">
    <source>
        <dbReference type="ARBA" id="ARBA00004442"/>
    </source>
</evidence>
<evidence type="ECO:0000256" key="6">
    <source>
        <dbReference type="ARBA" id="ARBA00023136"/>
    </source>
</evidence>
<sequence length="463" mass="51694">MNKKIIVLLMLLSVCRIVPAQTSLSMQDALHIATDNYENIKAKKNYLQASEAAEQVSKREYLPDLKFSAQQSYGTINAQNGPMYGFGGLGVASTSMPLAEQNWNAAFGSLYLANINWDFFTFGQISNTINLFRLAKEKSRADLQQEVFQHQIRTVSAYLNLLAIQRMVFVQQQNIERAEVFLSTVQSLADSELKPKVDASLAQAEVSNAKISLIKVLDKELELSKVLAVLLGIEYTQFQLEDTFSKSSPALLSSASEGSQNHPSLLYKQAIIDQSNGQIKLLKSQNMPRFSLFGVLQGRGSGFEYNYVQDNSAFSRKYTDGVGIDRTNYLIGVGVTWNFTSLFRNHSKIKSQRFTSSALVDEYKLLESELKAQSLMADGRILNALDYKKESPIQVKAASEAYQQHLALYKNGLTTIADLTQSFYSLNRAETDNEIAIINVWQALLLKASSVGDINLFTNEIDQ</sequence>
<feature type="signal peptide" evidence="8">
    <location>
        <begin position="1"/>
        <end position="20"/>
    </location>
</feature>
<evidence type="ECO:0000256" key="3">
    <source>
        <dbReference type="ARBA" id="ARBA00022448"/>
    </source>
</evidence>
<name>A0A4Y9IMA1_9BACT</name>
<keyword evidence="3" id="KW-0813">Transport</keyword>
<evidence type="ECO:0000256" key="4">
    <source>
        <dbReference type="ARBA" id="ARBA00022452"/>
    </source>
</evidence>
<keyword evidence="8" id="KW-0732">Signal</keyword>
<dbReference type="EMBL" id="SPPK01000004">
    <property type="protein sequence ID" value="TFU88845.1"/>
    <property type="molecule type" value="Genomic_DNA"/>
</dbReference>
<evidence type="ECO:0000256" key="7">
    <source>
        <dbReference type="ARBA" id="ARBA00023237"/>
    </source>
</evidence>
<dbReference type="InterPro" id="IPR003423">
    <property type="entry name" value="OMP_efflux"/>
</dbReference>
<dbReference type="SUPFAM" id="SSF56954">
    <property type="entry name" value="Outer membrane efflux proteins (OEP)"/>
    <property type="match status" value="1"/>
</dbReference>
<proteinExistence type="inferred from homology"/>
<gene>
    <name evidence="9" type="ORF">E4T88_13330</name>
</gene>
<protein>
    <submittedName>
        <fullName evidence="9">TolC family protein</fullName>
    </submittedName>
</protein>
<dbReference type="PANTHER" id="PTHR30026">
    <property type="entry name" value="OUTER MEMBRANE PROTEIN TOLC"/>
    <property type="match status" value="1"/>
</dbReference>
<feature type="chain" id="PRO_5021460968" evidence="8">
    <location>
        <begin position="21"/>
        <end position="463"/>
    </location>
</feature>
<keyword evidence="7" id="KW-0998">Cell outer membrane</keyword>
<comment type="caution">
    <text evidence="9">The sequence shown here is derived from an EMBL/GenBank/DDBJ whole genome shotgun (WGS) entry which is preliminary data.</text>
</comment>
<dbReference type="PANTHER" id="PTHR30026:SF20">
    <property type="entry name" value="OUTER MEMBRANE PROTEIN TOLC"/>
    <property type="match status" value="1"/>
</dbReference>
<keyword evidence="6" id="KW-0472">Membrane</keyword>
<keyword evidence="5" id="KW-0812">Transmembrane</keyword>
<keyword evidence="4" id="KW-1134">Transmembrane beta strand</keyword>
<organism evidence="9 10">
    <name type="scientific">Dysgonomonas mossii</name>
    <dbReference type="NCBI Taxonomy" id="163665"/>
    <lineage>
        <taxon>Bacteria</taxon>
        <taxon>Pseudomonadati</taxon>
        <taxon>Bacteroidota</taxon>
        <taxon>Bacteroidia</taxon>
        <taxon>Bacteroidales</taxon>
        <taxon>Dysgonomonadaceae</taxon>
        <taxon>Dysgonomonas</taxon>
    </lineage>
</organism>
<comment type="subcellular location">
    <subcellularLocation>
        <location evidence="1">Cell outer membrane</location>
    </subcellularLocation>
</comment>
<dbReference type="GO" id="GO:0015288">
    <property type="term" value="F:porin activity"/>
    <property type="evidence" value="ECO:0007669"/>
    <property type="project" value="TreeGrafter"/>
</dbReference>
<evidence type="ECO:0000256" key="5">
    <source>
        <dbReference type="ARBA" id="ARBA00022692"/>
    </source>
</evidence>
<evidence type="ECO:0000313" key="9">
    <source>
        <dbReference type="EMBL" id="TFU88845.1"/>
    </source>
</evidence>
<dbReference type="GO" id="GO:0009279">
    <property type="term" value="C:cell outer membrane"/>
    <property type="evidence" value="ECO:0007669"/>
    <property type="project" value="UniProtKB-SubCell"/>
</dbReference>
<dbReference type="Gene3D" id="1.20.1600.10">
    <property type="entry name" value="Outer membrane efflux proteins (OEP)"/>
    <property type="match status" value="1"/>
</dbReference>
<evidence type="ECO:0000256" key="2">
    <source>
        <dbReference type="ARBA" id="ARBA00007613"/>
    </source>
</evidence>
<dbReference type="AlphaFoldDB" id="A0A4Y9IMA1"/>
<dbReference type="Proteomes" id="UP000298285">
    <property type="component" value="Unassembled WGS sequence"/>
</dbReference>
<dbReference type="GO" id="GO:0015562">
    <property type="term" value="F:efflux transmembrane transporter activity"/>
    <property type="evidence" value="ECO:0007669"/>
    <property type="project" value="InterPro"/>
</dbReference>
<dbReference type="InterPro" id="IPR051906">
    <property type="entry name" value="TolC-like"/>
</dbReference>
<accession>A0A4Y9IMA1</accession>